<name>A0ACB1B467_MELEN</name>
<keyword evidence="2" id="KW-1185">Reference proteome</keyword>
<reference evidence="1" key="1">
    <citation type="submission" date="2023-11" db="EMBL/GenBank/DDBJ databases">
        <authorList>
            <person name="Poullet M."/>
        </authorList>
    </citation>
    <scope>NUCLEOTIDE SEQUENCE</scope>
    <source>
        <strain evidence="1">E1834</strain>
    </source>
</reference>
<gene>
    <name evidence="1" type="ORF">MENTE1834_LOCUS45575</name>
</gene>
<accession>A0ACB1B467</accession>
<evidence type="ECO:0000313" key="1">
    <source>
        <dbReference type="EMBL" id="CAK5115357.1"/>
    </source>
</evidence>
<dbReference type="EMBL" id="CAVMJV010000154">
    <property type="protein sequence ID" value="CAK5115357.1"/>
    <property type="molecule type" value="Genomic_DNA"/>
</dbReference>
<protein>
    <submittedName>
        <fullName evidence="1">Uncharacterized protein</fullName>
    </submittedName>
</protein>
<dbReference type="Proteomes" id="UP001497535">
    <property type="component" value="Unassembled WGS sequence"/>
</dbReference>
<proteinExistence type="predicted"/>
<organism evidence="1 2">
    <name type="scientific">Meloidogyne enterolobii</name>
    <name type="common">Root-knot nematode worm</name>
    <name type="synonym">Meloidogyne mayaguensis</name>
    <dbReference type="NCBI Taxonomy" id="390850"/>
    <lineage>
        <taxon>Eukaryota</taxon>
        <taxon>Metazoa</taxon>
        <taxon>Ecdysozoa</taxon>
        <taxon>Nematoda</taxon>
        <taxon>Chromadorea</taxon>
        <taxon>Rhabditida</taxon>
        <taxon>Tylenchina</taxon>
        <taxon>Tylenchomorpha</taxon>
        <taxon>Tylenchoidea</taxon>
        <taxon>Meloidogynidae</taxon>
        <taxon>Meloidogyninae</taxon>
        <taxon>Meloidogyne</taxon>
    </lineage>
</organism>
<evidence type="ECO:0000313" key="2">
    <source>
        <dbReference type="Proteomes" id="UP001497535"/>
    </source>
</evidence>
<sequence length="166" mass="19516">MTLATKWPATRWACDKVACDKVVATRWSRQGGPRQGGPYPQFNCCCIFYVDISYNYVIIYIILSNFIWSRQLSCSFVQNFIFIFLLFYFNLYLFSRMSKDRPYCKALYDFRSEYPGELNFTANELIYIDKKINEEWLSGESQKSGQKGIFPISFVEIILNEQEVSV</sequence>
<comment type="caution">
    <text evidence="1">The sequence shown here is derived from an EMBL/GenBank/DDBJ whole genome shotgun (WGS) entry which is preliminary data.</text>
</comment>